<sequence>MDYFSILTNAGLSKLIKATANNAQIVLTQMGVSDTTEPITQDLTTLPNEKHKFSINTITQSENDANVLICEGVISADVGGFYIRKVGIYTDDGVLFAVGAVPDSYKPLLSEGSSKDITIKFYLQVANSANITLKVDNNIVLASRSYVADELKKLDAKFLPLTAKAADSDKLDGKDSLEFVLKSELKDLMLNAETGLKIGSYLLWSSQSVTPSGFLVCDGRSLNKSEYLELFNVIGYTYGGSGDNFNIPNFSDGKFFRSVGGNAAALGTAQTDAIRNITGMASLIDYELRDNLYFNGAFASNNTHTTTNGTEQSASGAKHLDVKFDASKVVPTANENRPYNMSVVVLIKVKDVKEPNASQIDTTLYASEVKAGIVKLKNEITGDARDAAVTENAVKDFLKSVDFKKSSTGYLKLSNGLIIQWGRGSGVSNEDRNYWTLPLAYPNSCLAAFISTEAPDSISSDSMFQIVTYSKTSISYRLNSFTGINGSYNPHFFTIGY</sequence>
<dbReference type="RefSeq" id="WP_171993583.1">
    <property type="nucleotide sequence ID" value="NZ_CP012542.1"/>
</dbReference>
<dbReference type="Proteomes" id="UP000503264">
    <property type="component" value="Chromosome"/>
</dbReference>
<dbReference type="InterPro" id="IPR054075">
    <property type="entry name" value="Gp53-like_C"/>
</dbReference>
<dbReference type="SUPFAM" id="SSF88874">
    <property type="entry name" value="Receptor-binding domain of short tail fibre protein gp12"/>
    <property type="match status" value="1"/>
</dbReference>
<dbReference type="Gene3D" id="2.60.40.3940">
    <property type="match status" value="1"/>
</dbReference>
<gene>
    <name evidence="4" type="ORF">CMUC_0660</name>
</gene>
<dbReference type="InterPro" id="IPR011083">
    <property type="entry name" value="Phage_tail_collar_dom"/>
</dbReference>
<protein>
    <submittedName>
        <fullName evidence="4">Phage tail-collar fiber protein (DUF3751 domain)</fullName>
    </submittedName>
</protein>
<dbReference type="Pfam" id="PF21882">
    <property type="entry name" value="Gp53-like_C"/>
    <property type="match status" value="1"/>
</dbReference>
<dbReference type="AlphaFoldDB" id="A0A6G5QFT1"/>
<accession>A0A6G5QFT1</accession>
<evidence type="ECO:0000313" key="5">
    <source>
        <dbReference type="Proteomes" id="UP000503264"/>
    </source>
</evidence>
<organism evidence="4 5">
    <name type="scientific">Campylobacter mucosalis CCUG 21559</name>
    <dbReference type="NCBI Taxonomy" id="1032067"/>
    <lineage>
        <taxon>Bacteria</taxon>
        <taxon>Pseudomonadati</taxon>
        <taxon>Campylobacterota</taxon>
        <taxon>Epsilonproteobacteria</taxon>
        <taxon>Campylobacterales</taxon>
        <taxon>Campylobacteraceae</taxon>
        <taxon>Campylobacter</taxon>
    </lineage>
</organism>
<evidence type="ECO:0000259" key="2">
    <source>
        <dbReference type="Pfam" id="PF12571"/>
    </source>
</evidence>
<dbReference type="PANTHER" id="PTHR35191">
    <property type="entry name" value="PROPHAGE SIDE TAIL FIBER PROTEIN HOMOLOG STFQ-RELATED"/>
    <property type="match status" value="1"/>
</dbReference>
<evidence type="ECO:0000313" key="4">
    <source>
        <dbReference type="EMBL" id="QCD44459.1"/>
    </source>
</evidence>
<feature type="domain" description="Putative tail fiber protein gp53-like C-terminal" evidence="3">
    <location>
        <begin position="412"/>
        <end position="497"/>
    </location>
</feature>
<dbReference type="Pfam" id="PF12571">
    <property type="entry name" value="Phage_tail_fib"/>
    <property type="match status" value="1"/>
</dbReference>
<proteinExistence type="predicted"/>
<reference evidence="4 5" key="1">
    <citation type="submission" date="2016-07" db="EMBL/GenBank/DDBJ databases">
        <title>Comparative genomics of the Campylobacter concisus group.</title>
        <authorList>
            <person name="Miller W.G."/>
            <person name="Yee E."/>
            <person name="Chapman M.H."/>
            <person name="Huynh S."/>
            <person name="Bono J.L."/>
            <person name="On S.L.W."/>
            <person name="StLeger J."/>
            <person name="Foster G."/>
            <person name="Parker C.T."/>
        </authorList>
    </citation>
    <scope>NUCLEOTIDE SEQUENCE [LARGE SCALE GENOMIC DNA]</scope>
    <source>
        <strain evidence="4 5">CCUG 21559</strain>
    </source>
</reference>
<name>A0A6G5QFT1_9BACT</name>
<dbReference type="PANTHER" id="PTHR35191:SF1">
    <property type="entry name" value="PROPHAGE SIDE TAIL FIBER PROTEIN HOMOLOG STFQ-RELATED"/>
    <property type="match status" value="1"/>
</dbReference>
<dbReference type="InterPro" id="IPR022225">
    <property type="entry name" value="Phage_tail_fibre_N"/>
</dbReference>
<evidence type="ECO:0000259" key="3">
    <source>
        <dbReference type="Pfam" id="PF21882"/>
    </source>
</evidence>
<dbReference type="EMBL" id="CP012542">
    <property type="protein sequence ID" value="QCD44459.1"/>
    <property type="molecule type" value="Genomic_DNA"/>
</dbReference>
<dbReference type="Gene3D" id="3.90.1340.10">
    <property type="entry name" value="Phage tail collar domain"/>
    <property type="match status" value="1"/>
</dbReference>
<keyword evidence="5" id="KW-1185">Reference proteome</keyword>
<dbReference type="InterPro" id="IPR051934">
    <property type="entry name" value="Phage_Tail_Fiber_Structural"/>
</dbReference>
<dbReference type="Pfam" id="PF07484">
    <property type="entry name" value="Collar"/>
    <property type="match status" value="1"/>
</dbReference>
<feature type="domain" description="Phage tail fibre protein N-terminal" evidence="2">
    <location>
        <begin position="2"/>
        <end position="144"/>
    </location>
</feature>
<dbReference type="InterPro" id="IPR037053">
    <property type="entry name" value="Phage_tail_collar_dom_sf"/>
</dbReference>
<evidence type="ECO:0000259" key="1">
    <source>
        <dbReference type="Pfam" id="PF07484"/>
    </source>
</evidence>
<feature type="domain" description="Phage tail collar" evidence="1">
    <location>
        <begin position="202"/>
        <end position="251"/>
    </location>
</feature>